<reference evidence="2" key="2">
    <citation type="submission" date="2023-04" db="EMBL/GenBank/DDBJ databases">
        <authorList>
            <person name="Bruccoleri R.E."/>
            <person name="Oakeley E.J."/>
            <person name="Faust A.-M."/>
            <person name="Dessus-Babus S."/>
            <person name="Altorfer M."/>
            <person name="Burckhardt D."/>
            <person name="Oertli M."/>
            <person name="Naumann U."/>
            <person name="Petersen F."/>
            <person name="Wong J."/>
        </authorList>
    </citation>
    <scope>NUCLEOTIDE SEQUENCE</scope>
    <source>
        <strain evidence="2">GSM-AAB239-AS_SAM_17_03QT</strain>
        <tissue evidence="2">Leaf</tissue>
    </source>
</reference>
<feature type="region of interest" description="Disordered" evidence="1">
    <location>
        <begin position="41"/>
        <end position="65"/>
    </location>
</feature>
<dbReference type="PANTHER" id="PTHR34952:SF2">
    <property type="entry name" value="OS05G0113500 PROTEIN"/>
    <property type="match status" value="1"/>
</dbReference>
<feature type="compositionally biased region" description="Basic residues" evidence="1">
    <location>
        <begin position="212"/>
        <end position="223"/>
    </location>
</feature>
<feature type="region of interest" description="Disordered" evidence="1">
    <location>
        <begin position="202"/>
        <end position="288"/>
    </location>
</feature>
<name>A0AAX6F4M9_IRIPA</name>
<reference evidence="2" key="1">
    <citation type="journal article" date="2023" name="GigaByte">
        <title>Genome assembly of the bearded iris, Iris pallida Lam.</title>
        <authorList>
            <person name="Bruccoleri R.E."/>
            <person name="Oakeley E.J."/>
            <person name="Faust A.M.E."/>
            <person name="Altorfer M."/>
            <person name="Dessus-Babus S."/>
            <person name="Burckhardt D."/>
            <person name="Oertli M."/>
            <person name="Naumann U."/>
            <person name="Petersen F."/>
            <person name="Wong J."/>
        </authorList>
    </citation>
    <scope>NUCLEOTIDE SEQUENCE</scope>
    <source>
        <strain evidence="2">GSM-AAB239-AS_SAM_17_03QT</strain>
    </source>
</reference>
<gene>
    <name evidence="2" type="ORF">M6B38_154680</name>
</gene>
<sequence>MGSSTFLDGSVSADVGCKSCLCSPSCEESCVKREKHTFSDIDEKSVKTNPPKDLEISSSSEEEDSEHLIDLELGISFSDVLHVHDNLEPICVGNLGSDQDENSNHHKAQPLLLATGILDGSSKYTTALCSSVLQHSTIDSVEEFSCGTVNNDNISIAETPTPASADPLAKKPISALKGSRVKQGKYLTTKLGVKWAPEVYDPPVTSSSHTVKAQHRHHHHKTKKDYNTHKYTKGKSSRGSVNERKHAYRRSSSSSLMDPRISRSQAPGSSSSRQVRNSFGQSKMEPPQLAVLRSPEKTIGGSSCCLESLTPIPLPVAKGPPNAQVEPQNLIALFCSAAM</sequence>
<evidence type="ECO:0000313" key="3">
    <source>
        <dbReference type="Proteomes" id="UP001140949"/>
    </source>
</evidence>
<comment type="caution">
    <text evidence="2">The sequence shown here is derived from an EMBL/GenBank/DDBJ whole genome shotgun (WGS) entry which is preliminary data.</text>
</comment>
<feature type="compositionally biased region" description="Basic and acidic residues" evidence="1">
    <location>
        <begin position="41"/>
        <end position="55"/>
    </location>
</feature>
<dbReference type="EMBL" id="JANAVB010031820">
    <property type="protein sequence ID" value="KAJ6811041.1"/>
    <property type="molecule type" value="Genomic_DNA"/>
</dbReference>
<dbReference type="Proteomes" id="UP001140949">
    <property type="component" value="Unassembled WGS sequence"/>
</dbReference>
<accession>A0AAX6F4M9</accession>
<proteinExistence type="predicted"/>
<protein>
    <submittedName>
        <fullName evidence="2">Transcription initiation factor TFIID subunit 2-like</fullName>
    </submittedName>
</protein>
<dbReference type="PANTHER" id="PTHR34952">
    <property type="entry name" value="OS05G0113500 PROTEIN"/>
    <property type="match status" value="1"/>
</dbReference>
<dbReference type="AlphaFoldDB" id="A0AAX6F4M9"/>
<organism evidence="2 3">
    <name type="scientific">Iris pallida</name>
    <name type="common">Sweet iris</name>
    <dbReference type="NCBI Taxonomy" id="29817"/>
    <lineage>
        <taxon>Eukaryota</taxon>
        <taxon>Viridiplantae</taxon>
        <taxon>Streptophyta</taxon>
        <taxon>Embryophyta</taxon>
        <taxon>Tracheophyta</taxon>
        <taxon>Spermatophyta</taxon>
        <taxon>Magnoliopsida</taxon>
        <taxon>Liliopsida</taxon>
        <taxon>Asparagales</taxon>
        <taxon>Iridaceae</taxon>
        <taxon>Iridoideae</taxon>
        <taxon>Irideae</taxon>
        <taxon>Iris</taxon>
    </lineage>
</organism>
<evidence type="ECO:0000256" key="1">
    <source>
        <dbReference type="SAM" id="MobiDB-lite"/>
    </source>
</evidence>
<feature type="compositionally biased region" description="Low complexity" evidence="1">
    <location>
        <begin position="262"/>
        <end position="273"/>
    </location>
</feature>
<keyword evidence="3" id="KW-1185">Reference proteome</keyword>
<evidence type="ECO:0000313" key="2">
    <source>
        <dbReference type="EMBL" id="KAJ6811041.1"/>
    </source>
</evidence>